<dbReference type="Pfam" id="PF00903">
    <property type="entry name" value="Glyoxalase"/>
    <property type="match status" value="1"/>
</dbReference>
<dbReference type="RefSeq" id="WP_086086227.1">
    <property type="nucleotide sequence ID" value="NZ_CP021112.1"/>
</dbReference>
<proteinExistence type="predicted"/>
<keyword evidence="3" id="KW-1185">Reference proteome</keyword>
<protein>
    <recommendedName>
        <fullName evidence="1">VOC domain-containing protein</fullName>
    </recommendedName>
</protein>
<dbReference type="SUPFAM" id="SSF54593">
    <property type="entry name" value="Glyoxalase/Bleomycin resistance protein/Dihydroxybiphenyl dioxygenase"/>
    <property type="match status" value="1"/>
</dbReference>
<dbReference type="OrthoDB" id="5243302at2"/>
<organism evidence="2 3">
    <name type="scientific">Pseudorhodoplanes sinuspersici</name>
    <dbReference type="NCBI Taxonomy" id="1235591"/>
    <lineage>
        <taxon>Bacteria</taxon>
        <taxon>Pseudomonadati</taxon>
        <taxon>Pseudomonadota</taxon>
        <taxon>Alphaproteobacteria</taxon>
        <taxon>Hyphomicrobiales</taxon>
        <taxon>Pseudorhodoplanes</taxon>
    </lineage>
</organism>
<gene>
    <name evidence="2" type="ORF">CAK95_01555</name>
</gene>
<evidence type="ECO:0000259" key="1">
    <source>
        <dbReference type="PROSITE" id="PS51819"/>
    </source>
</evidence>
<dbReference type="InterPro" id="IPR029068">
    <property type="entry name" value="Glyas_Bleomycin-R_OHBP_Dase"/>
</dbReference>
<accession>A0A1W6ZKI8</accession>
<sequence>MLNDEAIIHPRLQHIGLTTANLDRLAEWYRVVLCTRLVYLSGNPIGAPESGFKVRAGWFSNDAANHRIAVVEIPGLEFDKDRSKHTRLQHIAFEYRTLDDLLGTYARLKALGIVPVLAVNEGAQTAFYYDDPDRNNVELGVSNFGDYRDNWSSIRAHAELARFRPQAARCRC</sequence>
<dbReference type="Proteomes" id="UP000194137">
    <property type="component" value="Chromosome"/>
</dbReference>
<name>A0A1W6ZKI8_9HYPH</name>
<dbReference type="AlphaFoldDB" id="A0A1W6ZKI8"/>
<evidence type="ECO:0000313" key="2">
    <source>
        <dbReference type="EMBL" id="ARP97906.1"/>
    </source>
</evidence>
<dbReference type="InterPro" id="IPR037523">
    <property type="entry name" value="VOC_core"/>
</dbReference>
<reference evidence="2 3" key="1">
    <citation type="submission" date="2017-05" db="EMBL/GenBank/DDBJ databases">
        <title>Full genome sequence of Pseudorhodoplanes sinuspersici.</title>
        <authorList>
            <person name="Dastgheib S.M.M."/>
            <person name="Shavandi M."/>
            <person name="Tirandaz H."/>
        </authorList>
    </citation>
    <scope>NUCLEOTIDE SEQUENCE [LARGE SCALE GENOMIC DNA]</scope>
    <source>
        <strain evidence="2 3">RIPI110</strain>
    </source>
</reference>
<dbReference type="InterPro" id="IPR004360">
    <property type="entry name" value="Glyas_Fos-R_dOase_dom"/>
</dbReference>
<evidence type="ECO:0000313" key="3">
    <source>
        <dbReference type="Proteomes" id="UP000194137"/>
    </source>
</evidence>
<dbReference type="STRING" id="1235591.CAK95_01555"/>
<dbReference type="PROSITE" id="PS51819">
    <property type="entry name" value="VOC"/>
    <property type="match status" value="1"/>
</dbReference>
<dbReference type="Gene3D" id="3.10.180.10">
    <property type="entry name" value="2,3-Dihydroxybiphenyl 1,2-Dioxygenase, domain 1"/>
    <property type="match status" value="1"/>
</dbReference>
<feature type="domain" description="VOC" evidence="1">
    <location>
        <begin position="11"/>
        <end position="142"/>
    </location>
</feature>
<dbReference type="KEGG" id="psin:CAK95_01555"/>
<dbReference type="EMBL" id="CP021112">
    <property type="protein sequence ID" value="ARP97906.1"/>
    <property type="molecule type" value="Genomic_DNA"/>
</dbReference>